<gene>
    <name evidence="13" type="ORF">TRICI_006485</name>
</gene>
<evidence type="ECO:0000259" key="11">
    <source>
        <dbReference type="Pfam" id="PF08221"/>
    </source>
</evidence>
<evidence type="ECO:0000256" key="4">
    <source>
        <dbReference type="ARBA" id="ARBA00022478"/>
    </source>
</evidence>
<reference evidence="13" key="1">
    <citation type="journal article" date="2019" name="G3 (Bethesda)">
        <title>Genome Assemblies of Two Rare Opportunistic Yeast Pathogens: Diutina rugosa (syn. Candida rugosa) and Trichomonascus ciferrii (syn. Candida ciferrii).</title>
        <authorList>
            <person name="Mixao V."/>
            <person name="Saus E."/>
            <person name="Hansen A.P."/>
            <person name="Lass-Florl C."/>
            <person name="Gabaldon T."/>
        </authorList>
    </citation>
    <scope>NUCLEOTIDE SEQUENCE</scope>
    <source>
        <strain evidence="13">CBS 4856</strain>
    </source>
</reference>
<dbReference type="InterPro" id="IPR008806">
    <property type="entry name" value="RNA_pol_III_Rpc82_C"/>
</dbReference>
<dbReference type="Gene3D" id="1.10.10.10">
    <property type="entry name" value="Winged helix-like DNA-binding domain superfamily/Winged helix DNA-binding domain"/>
    <property type="match status" value="2"/>
</dbReference>
<keyword evidence="6 8" id="KW-0539">Nucleus</keyword>
<evidence type="ECO:0000313" key="13">
    <source>
        <dbReference type="EMBL" id="KAA8898668.1"/>
    </source>
</evidence>
<dbReference type="GO" id="GO:0006351">
    <property type="term" value="P:DNA-templated transcription"/>
    <property type="evidence" value="ECO:0007669"/>
    <property type="project" value="InterPro"/>
</dbReference>
<proteinExistence type="inferred from homology"/>
<evidence type="ECO:0000256" key="1">
    <source>
        <dbReference type="ARBA" id="ARBA00004123"/>
    </source>
</evidence>
<comment type="similarity">
    <text evidence="8">Belongs to the RNA polymerase beta chain family.</text>
</comment>
<evidence type="ECO:0000256" key="2">
    <source>
        <dbReference type="ARBA" id="ARBA00011206"/>
    </source>
</evidence>
<accession>A0A642UKV4</accession>
<dbReference type="InterPro" id="IPR055207">
    <property type="entry name" value="POLR3C_WHD"/>
</dbReference>
<keyword evidence="5 8" id="KW-0804">Transcription</keyword>
<keyword evidence="4 8" id="KW-0240">DNA-directed RNA polymerase</keyword>
<name>A0A642UKV4_9ASCO</name>
<dbReference type="VEuPathDB" id="FungiDB:TRICI_006485"/>
<dbReference type="PANTHER" id="PTHR12949:SF0">
    <property type="entry name" value="DNA-DIRECTED RNA POLYMERASE III SUBUNIT RPC3"/>
    <property type="match status" value="1"/>
</dbReference>
<sequence length="595" mass="68558">MPTKPLADLCRVILRDVYGELAETVVSTVFDHGRLTAKDISQFSGIPMAAVKRAIVALIQNRFLVYWVDESSKAVYYYDNWTQIYAVLWTGPVLTLVNDTFDDPTAAEVVKNMLVYGHMQLSDYVGATSETDSDKVLQLITQLVQKRILRPLLDEEFQSKEDLYNRFFKQYKDQLRMSSQSESAKVVQATDSTEKSMRNTFDVRDRPDFGMLNDSKCQTSSVMSGKKSNLSLGKVEVKKIDKDAIVAVNYEKYLVIARNRFLASVVERRIGKATAHVYRRLLQRYESRIERCSQVLERVSESNVGVGEVYKGLDQSVDIKNAIVPPPSRNKRKSMAPNGSSKRQKTDGSYIAVDEEDDDDFDLDAALDNDDNEVDSLEVNGKGKGQEELTQADVRKHLELLADSPMKFLIKINSSEWFVPFEEAMKHARRLTYDEIVTNKCGNIPARLLRIIRDKGRVDEKFLSKVALIQSNDLRGHLAKLQDFGAIDLQEIPRGNDRAPARTYYLWYHDPQRAYLHLLHDTYCTQERLYSRMLFEKKEQSILLSKLEREDVKGNEDQFLNTQEKHDLRALRQKEEKLLAQIWRLDEIVKVFRDY</sequence>
<comment type="caution">
    <text evidence="13">The sequence shown here is derived from an EMBL/GenBank/DDBJ whole genome shotgun (WGS) entry which is preliminary data.</text>
</comment>
<evidence type="ECO:0000256" key="7">
    <source>
        <dbReference type="ARBA" id="ARBA00025127"/>
    </source>
</evidence>
<dbReference type="InterPro" id="IPR036388">
    <property type="entry name" value="WH-like_DNA-bd_sf"/>
</dbReference>
<dbReference type="OrthoDB" id="272392at2759"/>
<dbReference type="PANTHER" id="PTHR12949">
    <property type="entry name" value="RNA POLYMERASE III DNA DIRECTED -RELATED"/>
    <property type="match status" value="1"/>
</dbReference>
<dbReference type="InterPro" id="IPR039748">
    <property type="entry name" value="RPC3"/>
</dbReference>
<comment type="subunit">
    <text evidence="2 8">Component of the RNA polymerase III (Pol III) complex consisting of 17 subunits.</text>
</comment>
<dbReference type="GO" id="GO:0005666">
    <property type="term" value="C:RNA polymerase III complex"/>
    <property type="evidence" value="ECO:0007669"/>
    <property type="project" value="UniProtKB-UniRule"/>
</dbReference>
<feature type="domain" description="RNA polymerase III subunit RPC82-related helix-turn-helix" evidence="11">
    <location>
        <begin position="9"/>
        <end position="68"/>
    </location>
</feature>
<comment type="function">
    <text evidence="7 8">DNA-dependent RNA polymerase catalyzes the transcription of DNA into RNA using the four ribonucleoside triphosphates as substrates. Specific core component of RNA polymerase III which synthesizes small RNAs, such as 5S rRNA and tRNAs.</text>
</comment>
<evidence type="ECO:0000256" key="6">
    <source>
        <dbReference type="ARBA" id="ARBA00023242"/>
    </source>
</evidence>
<evidence type="ECO:0000256" key="8">
    <source>
        <dbReference type="RuleBase" id="RU367076"/>
    </source>
</evidence>
<evidence type="ECO:0000256" key="9">
    <source>
        <dbReference type="SAM" id="MobiDB-lite"/>
    </source>
</evidence>
<dbReference type="EMBL" id="SWFS01000539">
    <property type="protein sequence ID" value="KAA8898668.1"/>
    <property type="molecule type" value="Genomic_DNA"/>
</dbReference>
<keyword evidence="14" id="KW-1185">Reference proteome</keyword>
<comment type="subcellular location">
    <subcellularLocation>
        <location evidence="1 8">Nucleus</location>
    </subcellularLocation>
</comment>
<dbReference type="AlphaFoldDB" id="A0A642UKV4"/>
<dbReference type="InterPro" id="IPR013197">
    <property type="entry name" value="RNA_pol_III_RPC82-rel_HTH"/>
</dbReference>
<feature type="domain" description="DNA-directed RNA polymerase III subunit RPC3 winged-helix" evidence="12">
    <location>
        <begin position="434"/>
        <end position="508"/>
    </location>
</feature>
<feature type="domain" description="RNA polymerase III Rpc82 C -terminal" evidence="10">
    <location>
        <begin position="139"/>
        <end position="426"/>
    </location>
</feature>
<evidence type="ECO:0000256" key="3">
    <source>
        <dbReference type="ARBA" id="ARBA00016689"/>
    </source>
</evidence>
<evidence type="ECO:0000259" key="10">
    <source>
        <dbReference type="Pfam" id="PF05645"/>
    </source>
</evidence>
<organism evidence="13 14">
    <name type="scientific">Trichomonascus ciferrii</name>
    <dbReference type="NCBI Taxonomy" id="44093"/>
    <lineage>
        <taxon>Eukaryota</taxon>
        <taxon>Fungi</taxon>
        <taxon>Dikarya</taxon>
        <taxon>Ascomycota</taxon>
        <taxon>Saccharomycotina</taxon>
        <taxon>Dipodascomycetes</taxon>
        <taxon>Dipodascales</taxon>
        <taxon>Trichomonascaceae</taxon>
        <taxon>Trichomonascus</taxon>
        <taxon>Trichomonascus ciferrii complex</taxon>
    </lineage>
</organism>
<evidence type="ECO:0000313" key="14">
    <source>
        <dbReference type="Proteomes" id="UP000761534"/>
    </source>
</evidence>
<dbReference type="Pfam" id="PF08221">
    <property type="entry name" value="HTH_9"/>
    <property type="match status" value="1"/>
</dbReference>
<evidence type="ECO:0000259" key="12">
    <source>
        <dbReference type="Pfam" id="PF22536"/>
    </source>
</evidence>
<protein>
    <recommendedName>
        <fullName evidence="3 8">DNA-directed RNA polymerase III subunit RPC3</fullName>
        <shortName evidence="8">RNA polymerase III subunit C3</shortName>
    </recommendedName>
</protein>
<dbReference type="GO" id="GO:0003697">
    <property type="term" value="F:single-stranded DNA binding"/>
    <property type="evidence" value="ECO:0007669"/>
    <property type="project" value="UniProtKB-UniRule"/>
</dbReference>
<dbReference type="Proteomes" id="UP000761534">
    <property type="component" value="Unassembled WGS sequence"/>
</dbReference>
<evidence type="ECO:0000256" key="5">
    <source>
        <dbReference type="ARBA" id="ARBA00023163"/>
    </source>
</evidence>
<dbReference type="Pfam" id="PF05645">
    <property type="entry name" value="RNA_pol_Rpc82"/>
    <property type="match status" value="1"/>
</dbReference>
<feature type="region of interest" description="Disordered" evidence="9">
    <location>
        <begin position="321"/>
        <end position="350"/>
    </location>
</feature>
<dbReference type="Pfam" id="PF22536">
    <property type="entry name" value="WHD_POLR3C"/>
    <property type="match status" value="1"/>
</dbReference>